<dbReference type="AlphaFoldDB" id="A0A511MIB6"/>
<name>A0A511MIB6_9NOCA</name>
<proteinExistence type="predicted"/>
<organism evidence="1 2">
    <name type="scientific">Nocardia ninae NBRC 108245</name>
    <dbReference type="NCBI Taxonomy" id="1210091"/>
    <lineage>
        <taxon>Bacteria</taxon>
        <taxon>Bacillati</taxon>
        <taxon>Actinomycetota</taxon>
        <taxon>Actinomycetes</taxon>
        <taxon>Mycobacteriales</taxon>
        <taxon>Nocardiaceae</taxon>
        <taxon>Nocardia</taxon>
    </lineage>
</organism>
<keyword evidence="2" id="KW-1185">Reference proteome</keyword>
<gene>
    <name evidence="1" type="ORF">NN4_49190</name>
</gene>
<dbReference type="EMBL" id="BJXA01000036">
    <property type="protein sequence ID" value="GEM40400.1"/>
    <property type="molecule type" value="Genomic_DNA"/>
</dbReference>
<reference evidence="1 2" key="1">
    <citation type="submission" date="2019-07" db="EMBL/GenBank/DDBJ databases">
        <title>Whole genome shotgun sequence of Nocardia ninae NBRC 108245.</title>
        <authorList>
            <person name="Hosoyama A."/>
            <person name="Uohara A."/>
            <person name="Ohji S."/>
            <person name="Ichikawa N."/>
        </authorList>
    </citation>
    <scope>NUCLEOTIDE SEQUENCE [LARGE SCALE GENOMIC DNA]</scope>
    <source>
        <strain evidence="1 2">NBRC 108245</strain>
    </source>
</reference>
<protein>
    <submittedName>
        <fullName evidence="1">Uncharacterized protein</fullName>
    </submittedName>
</protein>
<evidence type="ECO:0000313" key="1">
    <source>
        <dbReference type="EMBL" id="GEM40400.1"/>
    </source>
</evidence>
<dbReference type="RefSeq" id="WP_147135661.1">
    <property type="nucleotide sequence ID" value="NZ_BJXA01000036.1"/>
</dbReference>
<comment type="caution">
    <text evidence="1">The sequence shown here is derived from an EMBL/GenBank/DDBJ whole genome shotgun (WGS) entry which is preliminary data.</text>
</comment>
<evidence type="ECO:0000313" key="2">
    <source>
        <dbReference type="Proteomes" id="UP000321424"/>
    </source>
</evidence>
<accession>A0A511MIB6</accession>
<dbReference type="Proteomes" id="UP000321424">
    <property type="component" value="Unassembled WGS sequence"/>
</dbReference>
<sequence>MGNPNAASSAWPEAAATSCPDELADTVFHVRNAEFGALLLGYAGLCTSLSEDSERGSGQHDDAFDGVHDVVEGVDGHHVQRMAAAVESLRATIDQIKALVTAA</sequence>